<dbReference type="EMBL" id="JAAAIP010000013">
    <property type="protein sequence ID" value="KAG0329632.1"/>
    <property type="molecule type" value="Genomic_DNA"/>
</dbReference>
<keyword evidence="3" id="KW-0689">Ribosomal protein</keyword>
<evidence type="ECO:0000313" key="7">
    <source>
        <dbReference type="EMBL" id="KAG0329632.1"/>
    </source>
</evidence>
<dbReference type="Pfam" id="PF10501">
    <property type="entry name" value="Ribosomal_L50"/>
    <property type="match status" value="1"/>
</dbReference>
<organism evidence="7 8">
    <name type="scientific">Dissophora globulifera</name>
    <dbReference type="NCBI Taxonomy" id="979702"/>
    <lineage>
        <taxon>Eukaryota</taxon>
        <taxon>Fungi</taxon>
        <taxon>Fungi incertae sedis</taxon>
        <taxon>Mucoromycota</taxon>
        <taxon>Mortierellomycotina</taxon>
        <taxon>Mortierellomycetes</taxon>
        <taxon>Mortierellales</taxon>
        <taxon>Mortierellaceae</taxon>
        <taxon>Dissophora</taxon>
    </lineage>
</organism>
<evidence type="ECO:0000256" key="5">
    <source>
        <dbReference type="ARBA" id="ARBA00023274"/>
    </source>
</evidence>
<sequence>MYPSSRSLVRVAASRSTTLASSVARRAVAPVTATASLHTARTALAEEKRSGFLSRLNPFAKPAPESAPATTTAAGVAKDLSVEIEEAEQVQAIPSWKGERQELTAEELEAVLRSAAAPFVDTTVHLNRIHLSDPKTKFEACVLKACVVSTGQEIPNKDLASIHTLRDVLTTLQQLNQEAKTQFDNPKGHVVAEWFEKNKSALPPNMVFIPYQKSKGVKAEDRKTTNKRFL</sequence>
<reference evidence="7" key="1">
    <citation type="journal article" date="2020" name="Fungal Divers.">
        <title>Resolving the Mortierellaceae phylogeny through synthesis of multi-gene phylogenetics and phylogenomics.</title>
        <authorList>
            <person name="Vandepol N."/>
            <person name="Liber J."/>
            <person name="Desiro A."/>
            <person name="Na H."/>
            <person name="Kennedy M."/>
            <person name="Barry K."/>
            <person name="Grigoriev I.V."/>
            <person name="Miller A.N."/>
            <person name="O'Donnell K."/>
            <person name="Stajich J.E."/>
            <person name="Bonito G."/>
        </authorList>
    </citation>
    <scope>NUCLEOTIDE SEQUENCE</scope>
    <source>
        <strain evidence="7">REB-010B</strain>
    </source>
</reference>
<name>A0A9P6RWL0_9FUNG</name>
<comment type="subcellular location">
    <subcellularLocation>
        <location evidence="1">Mitochondrion</location>
    </subcellularLocation>
</comment>
<proteinExistence type="inferred from homology"/>
<keyword evidence="8" id="KW-1185">Reference proteome</keyword>
<evidence type="ECO:0000256" key="4">
    <source>
        <dbReference type="ARBA" id="ARBA00023128"/>
    </source>
</evidence>
<comment type="similarity">
    <text evidence="2">Belongs to the mitochondrion-specific ribosomal protein mL50 family.</text>
</comment>
<dbReference type="GO" id="GO:1990904">
    <property type="term" value="C:ribonucleoprotein complex"/>
    <property type="evidence" value="ECO:0007669"/>
    <property type="project" value="UniProtKB-KW"/>
</dbReference>
<dbReference type="GO" id="GO:0005739">
    <property type="term" value="C:mitochondrion"/>
    <property type="evidence" value="ECO:0007669"/>
    <property type="project" value="UniProtKB-SubCell"/>
</dbReference>
<gene>
    <name evidence="7" type="ORF">BGZ99_001239</name>
</gene>
<keyword evidence="5" id="KW-0687">Ribonucleoprotein</keyword>
<evidence type="ECO:0000313" key="8">
    <source>
        <dbReference type="Proteomes" id="UP000738325"/>
    </source>
</evidence>
<evidence type="ECO:0000256" key="6">
    <source>
        <dbReference type="ARBA" id="ARBA00035183"/>
    </source>
</evidence>
<dbReference type="GO" id="GO:0005840">
    <property type="term" value="C:ribosome"/>
    <property type="evidence" value="ECO:0007669"/>
    <property type="project" value="UniProtKB-KW"/>
</dbReference>
<dbReference type="AlphaFoldDB" id="A0A9P6RWL0"/>
<keyword evidence="4" id="KW-0496">Mitochondrion</keyword>
<evidence type="ECO:0000256" key="3">
    <source>
        <dbReference type="ARBA" id="ARBA00022980"/>
    </source>
</evidence>
<dbReference type="OrthoDB" id="6220758at2759"/>
<comment type="caution">
    <text evidence="7">The sequence shown here is derived from an EMBL/GenBank/DDBJ whole genome shotgun (WGS) entry which is preliminary data.</text>
</comment>
<protein>
    <recommendedName>
        <fullName evidence="6">Large ribosomal subunit protein mL50</fullName>
    </recommendedName>
</protein>
<dbReference type="Proteomes" id="UP000738325">
    <property type="component" value="Unassembled WGS sequence"/>
</dbReference>
<evidence type="ECO:0000256" key="1">
    <source>
        <dbReference type="ARBA" id="ARBA00004173"/>
    </source>
</evidence>
<dbReference type="InterPro" id="IPR018305">
    <property type="entry name" value="Ribosomal_m50"/>
</dbReference>
<accession>A0A9P6RWL0</accession>
<evidence type="ECO:0000256" key="2">
    <source>
        <dbReference type="ARBA" id="ARBA00008860"/>
    </source>
</evidence>